<sequence>MLLFAIMTEGTPIPQEELLFQTKESVRVAALSVDQGMKEANQTGLGWQKEKIIATGILASMLVRMISEGFLERFPQPPNPPEGE</sequence>
<reference evidence="1 2" key="1">
    <citation type="journal article" date="2015" name="Nature">
        <title>rRNA introns, odd ribosomes, and small enigmatic genomes across a large radiation of phyla.</title>
        <authorList>
            <person name="Brown C.T."/>
            <person name="Hug L.A."/>
            <person name="Thomas B.C."/>
            <person name="Sharon I."/>
            <person name="Castelle C.J."/>
            <person name="Singh A."/>
            <person name="Wilkins M.J."/>
            <person name="Williams K.H."/>
            <person name="Banfield J.F."/>
        </authorList>
    </citation>
    <scope>NUCLEOTIDE SEQUENCE [LARGE SCALE GENOMIC DNA]</scope>
</reference>
<protein>
    <submittedName>
        <fullName evidence="1">Uncharacterized protein</fullName>
    </submittedName>
</protein>
<gene>
    <name evidence="1" type="ORF">US96_C0013G0006</name>
</gene>
<evidence type="ECO:0000313" key="1">
    <source>
        <dbReference type="EMBL" id="KKQ75312.1"/>
    </source>
</evidence>
<accession>A0A0G0K8Z2</accession>
<dbReference type="EMBL" id="LBUZ01000013">
    <property type="protein sequence ID" value="KKQ75312.1"/>
    <property type="molecule type" value="Genomic_DNA"/>
</dbReference>
<evidence type="ECO:0000313" key="2">
    <source>
        <dbReference type="Proteomes" id="UP000034181"/>
    </source>
</evidence>
<name>A0A0G0K8Z2_9BACT</name>
<proteinExistence type="predicted"/>
<comment type="caution">
    <text evidence="1">The sequence shown here is derived from an EMBL/GenBank/DDBJ whole genome shotgun (WGS) entry which is preliminary data.</text>
</comment>
<organism evidence="1 2">
    <name type="scientific">Candidatus Woesebacteria bacterium GW2011_GWB1_38_5b</name>
    <dbReference type="NCBI Taxonomy" id="1618569"/>
    <lineage>
        <taxon>Bacteria</taxon>
        <taxon>Candidatus Woeseibacteriota</taxon>
    </lineage>
</organism>
<dbReference type="Proteomes" id="UP000034181">
    <property type="component" value="Unassembled WGS sequence"/>
</dbReference>
<dbReference type="AlphaFoldDB" id="A0A0G0K8Z2"/>